<proteinExistence type="predicted"/>
<organism evidence="2">
    <name type="scientific">Oryza meridionalis</name>
    <dbReference type="NCBI Taxonomy" id="40149"/>
    <lineage>
        <taxon>Eukaryota</taxon>
        <taxon>Viridiplantae</taxon>
        <taxon>Streptophyta</taxon>
        <taxon>Embryophyta</taxon>
        <taxon>Tracheophyta</taxon>
        <taxon>Spermatophyta</taxon>
        <taxon>Magnoliopsida</taxon>
        <taxon>Liliopsida</taxon>
        <taxon>Poales</taxon>
        <taxon>Poaceae</taxon>
        <taxon>BOP clade</taxon>
        <taxon>Oryzoideae</taxon>
        <taxon>Oryzeae</taxon>
        <taxon>Oryzinae</taxon>
        <taxon>Oryza</taxon>
    </lineage>
</organism>
<keyword evidence="3" id="KW-1185">Reference proteome</keyword>
<reference evidence="2" key="2">
    <citation type="submission" date="2018-05" db="EMBL/GenBank/DDBJ databases">
        <title>OmerRS3 (Oryza meridionalis Reference Sequence Version 3).</title>
        <authorList>
            <person name="Zhang J."/>
            <person name="Kudrna D."/>
            <person name="Lee S."/>
            <person name="Talag J."/>
            <person name="Welchert J."/>
            <person name="Wing R.A."/>
        </authorList>
    </citation>
    <scope>NUCLEOTIDE SEQUENCE [LARGE SCALE GENOMIC DNA]</scope>
    <source>
        <strain evidence="2">cv. OR44</strain>
    </source>
</reference>
<dbReference type="EnsemblPlants" id="OMERI12G12070.1">
    <property type="protein sequence ID" value="OMERI12G12070.1"/>
    <property type="gene ID" value="OMERI12G12070"/>
</dbReference>
<reference evidence="2" key="1">
    <citation type="submission" date="2015-04" db="UniProtKB">
        <authorList>
            <consortium name="EnsemblPlants"/>
        </authorList>
    </citation>
    <scope>IDENTIFICATION</scope>
</reference>
<protein>
    <recommendedName>
        <fullName evidence="4">DUF834 domain-containing protein</fullName>
    </recommendedName>
</protein>
<evidence type="ECO:0000313" key="2">
    <source>
        <dbReference type="EnsemblPlants" id="OMERI12G12070.1"/>
    </source>
</evidence>
<dbReference type="HOGENOM" id="CLU_2007611_0_0_1"/>
<evidence type="ECO:0008006" key="4">
    <source>
        <dbReference type="Google" id="ProtNLM"/>
    </source>
</evidence>
<name>A0A0E0FDL1_9ORYZ</name>
<feature type="region of interest" description="Disordered" evidence="1">
    <location>
        <begin position="71"/>
        <end position="93"/>
    </location>
</feature>
<dbReference type="AlphaFoldDB" id="A0A0E0FDL1"/>
<dbReference type="Proteomes" id="UP000008021">
    <property type="component" value="Chromosome 12"/>
</dbReference>
<sequence>MAGKRALVYLILRSLSSVFSKDSKLGGDVAAETREKGMRPDRTEVASVDNDEACELVSGTDLVIGVDVDDEGEDMSAPHLPAAASRRHRQRQRLDGGVVESILVMMAIAARHHRRPHEWDGDASELAPP</sequence>
<accession>A0A0E0FDL1</accession>
<dbReference type="Gramene" id="OMERI12G12070.1">
    <property type="protein sequence ID" value="OMERI12G12070.1"/>
    <property type="gene ID" value="OMERI12G12070"/>
</dbReference>
<evidence type="ECO:0000256" key="1">
    <source>
        <dbReference type="SAM" id="MobiDB-lite"/>
    </source>
</evidence>
<evidence type="ECO:0000313" key="3">
    <source>
        <dbReference type="Proteomes" id="UP000008021"/>
    </source>
</evidence>